<dbReference type="EMBL" id="BK032832">
    <property type="protein sequence ID" value="DAF63001.1"/>
    <property type="molecule type" value="Genomic_DNA"/>
</dbReference>
<protein>
    <submittedName>
        <fullName evidence="1">Zinc- or iron-chelating domain</fullName>
    </submittedName>
</protein>
<name>A0A8S5TIE5_9CAUD</name>
<proteinExistence type="predicted"/>
<evidence type="ECO:0000313" key="1">
    <source>
        <dbReference type="EMBL" id="DAF63001.1"/>
    </source>
</evidence>
<organism evidence="1">
    <name type="scientific">Myoviridae sp. ct9dX1</name>
    <dbReference type="NCBI Taxonomy" id="2827665"/>
    <lineage>
        <taxon>Viruses</taxon>
        <taxon>Duplodnaviria</taxon>
        <taxon>Heunggongvirae</taxon>
        <taxon>Uroviricota</taxon>
        <taxon>Caudoviricetes</taxon>
    </lineage>
</organism>
<reference evidence="1" key="1">
    <citation type="journal article" date="2021" name="Proc. Natl. Acad. Sci. U.S.A.">
        <title>A Catalog of Tens of Thousands of Viruses from Human Metagenomes Reveals Hidden Associations with Chronic Diseases.</title>
        <authorList>
            <person name="Tisza M.J."/>
            <person name="Buck C.B."/>
        </authorList>
    </citation>
    <scope>NUCLEOTIDE SEQUENCE</scope>
    <source>
        <strain evidence="1">Ct9dX1</strain>
    </source>
</reference>
<dbReference type="Pfam" id="PF03692">
    <property type="entry name" value="CxxCxxCC"/>
    <property type="match status" value="1"/>
</dbReference>
<sequence>MRMAAITLFDQINKDKVINFCVENGKCSDCGNCCSNCLPLTQAEIKVIKKHIRKNHILPEHHTPVLSATNAVDWVCPFRDEINKRCKIYEVRPAICKFFKCDGKFGQTNGLGIMKLVDVRKTFYPNTVLNDDHYQKISKVMLLMARNFR</sequence>
<accession>A0A8S5TIE5</accession>
<dbReference type="InterPro" id="IPR005358">
    <property type="entry name" value="Puta_zinc/iron-chelating_dom"/>
</dbReference>